<dbReference type="PANTHER" id="PTHR43693">
    <property type="entry name" value="PROTEIN PHOSPHATASE CHEZ"/>
    <property type="match status" value="1"/>
</dbReference>
<evidence type="ECO:0000256" key="1">
    <source>
        <dbReference type="ARBA" id="ARBA00022500"/>
    </source>
</evidence>
<keyword evidence="1" id="KW-0145">Chemotaxis</keyword>
<evidence type="ECO:0000256" key="2">
    <source>
        <dbReference type="ARBA" id="ARBA00022801"/>
    </source>
</evidence>
<evidence type="ECO:0000259" key="3">
    <source>
        <dbReference type="Pfam" id="PF04509"/>
    </source>
</evidence>
<keyword evidence="2" id="KW-0378">Hydrolase</keyword>
<feature type="domain" description="CheC-like protein" evidence="3">
    <location>
        <begin position="9"/>
        <end position="46"/>
    </location>
</feature>
<keyword evidence="5" id="KW-1185">Reference proteome</keyword>
<dbReference type="PANTHER" id="PTHR43693:SF1">
    <property type="entry name" value="PROTEIN PHOSPHATASE CHEZ"/>
    <property type="match status" value="1"/>
</dbReference>
<reference evidence="4 5" key="1">
    <citation type="submission" date="2021-03" db="EMBL/GenBank/DDBJ databases">
        <title>Genomic Encyclopedia of Type Strains, Phase IV (KMG-IV): sequencing the most valuable type-strain genomes for metagenomic binning, comparative biology and taxonomic classification.</title>
        <authorList>
            <person name="Goeker M."/>
        </authorList>
    </citation>
    <scope>NUCLEOTIDE SEQUENCE [LARGE SCALE GENOMIC DNA]</scope>
    <source>
        <strain evidence="4 5">DSM 25790</strain>
    </source>
</reference>
<accession>A0ABS4S586</accession>
<proteinExistence type="predicted"/>
<dbReference type="SUPFAM" id="SSF103039">
    <property type="entry name" value="CheC-like"/>
    <property type="match status" value="1"/>
</dbReference>
<name>A0ABS4S586_9BACI</name>
<evidence type="ECO:0000313" key="4">
    <source>
        <dbReference type="EMBL" id="MBP2256216.1"/>
    </source>
</evidence>
<dbReference type="Proteomes" id="UP001519294">
    <property type="component" value="Unassembled WGS sequence"/>
</dbReference>
<dbReference type="EMBL" id="JAGIKX010000001">
    <property type="protein sequence ID" value="MBP2256216.1"/>
    <property type="molecule type" value="Genomic_DNA"/>
</dbReference>
<comment type="caution">
    <text evidence="4">The sequence shown here is derived from an EMBL/GenBank/DDBJ whole genome shotgun (WGS) entry which is preliminary data.</text>
</comment>
<dbReference type="CDD" id="cd17909">
    <property type="entry name" value="CheC_ClassI"/>
    <property type="match status" value="1"/>
</dbReference>
<dbReference type="InterPro" id="IPR050992">
    <property type="entry name" value="CheZ_family_phosphatases"/>
</dbReference>
<sequence length="211" mass="23054">MQVTNLSSIQKDALQEIGNIGAGNAITSMAKIMNKKINMQVPSVKIITFDEMMDMIGGHENVIVAILFRIHGEISGTMYFIFSIEEAEHLVSQMVSDIEIDFLNTKSPNELAISVLQELGNILVGSYLTALSDFTNTNMKPSIPYLSIDMAGSIVTIGLLELSQVADYAITIDTKINEDGTNNGITGYLFLLPEVEAIQKLFSSLGIKNDE</sequence>
<dbReference type="InterPro" id="IPR028976">
    <property type="entry name" value="CheC-like_sf"/>
</dbReference>
<evidence type="ECO:0000313" key="5">
    <source>
        <dbReference type="Proteomes" id="UP001519294"/>
    </source>
</evidence>
<organism evidence="4 5">
    <name type="scientific">Virgibacillus alimentarius</name>
    <dbReference type="NCBI Taxonomy" id="698769"/>
    <lineage>
        <taxon>Bacteria</taxon>
        <taxon>Bacillati</taxon>
        <taxon>Bacillota</taxon>
        <taxon>Bacilli</taxon>
        <taxon>Bacillales</taxon>
        <taxon>Bacillaceae</taxon>
        <taxon>Virgibacillus</taxon>
    </lineage>
</organism>
<dbReference type="Gene3D" id="3.40.1550.10">
    <property type="entry name" value="CheC-like"/>
    <property type="match status" value="1"/>
</dbReference>
<dbReference type="RefSeq" id="WP_029269715.1">
    <property type="nucleotide sequence ID" value="NZ_JAGIKX010000001.1"/>
</dbReference>
<dbReference type="Pfam" id="PF04509">
    <property type="entry name" value="CheC"/>
    <property type="match status" value="2"/>
</dbReference>
<protein>
    <submittedName>
        <fullName evidence="4">Chemotaxis protein CheC</fullName>
    </submittedName>
</protein>
<gene>
    <name evidence="4" type="ORF">J2Z81_000148</name>
</gene>
<dbReference type="InterPro" id="IPR007597">
    <property type="entry name" value="CheC"/>
</dbReference>
<feature type="domain" description="CheC-like protein" evidence="3">
    <location>
        <begin position="112"/>
        <end position="144"/>
    </location>
</feature>